<dbReference type="Proteomes" id="UP000470470">
    <property type="component" value="Unassembled WGS sequence"/>
</dbReference>
<protein>
    <recommendedName>
        <fullName evidence="3">Type VII secretion system protein EccE domain-containing protein</fullName>
    </recommendedName>
</protein>
<evidence type="ECO:0000313" key="4">
    <source>
        <dbReference type="EMBL" id="NEL54230.1"/>
    </source>
</evidence>
<reference evidence="4 5" key="1">
    <citation type="submission" date="2020-02" db="EMBL/GenBank/DDBJ databases">
        <title>The whole genome sequence of CPCC 205119.</title>
        <authorList>
            <person name="Jiang Z."/>
        </authorList>
    </citation>
    <scope>NUCLEOTIDE SEQUENCE [LARGE SCALE GENOMIC DNA]</scope>
    <source>
        <strain evidence="4 5">CPCC 205119</strain>
    </source>
</reference>
<dbReference type="EMBL" id="JAAGWK010000011">
    <property type="protein sequence ID" value="NEL54230.1"/>
    <property type="molecule type" value="Genomic_DNA"/>
</dbReference>
<organism evidence="4 5">
    <name type="scientific">Goekera deserti</name>
    <dbReference type="NCBI Taxonomy" id="2497753"/>
    <lineage>
        <taxon>Bacteria</taxon>
        <taxon>Bacillati</taxon>
        <taxon>Actinomycetota</taxon>
        <taxon>Actinomycetes</taxon>
        <taxon>Geodermatophilales</taxon>
        <taxon>Geodermatophilaceae</taxon>
        <taxon>Goekera</taxon>
    </lineage>
</organism>
<feature type="domain" description="Type VII secretion system protein EccE" evidence="3">
    <location>
        <begin position="200"/>
        <end position="267"/>
    </location>
</feature>
<dbReference type="AlphaFoldDB" id="A0A7K3WEW7"/>
<feature type="transmembrane region" description="Helical" evidence="2">
    <location>
        <begin position="56"/>
        <end position="74"/>
    </location>
</feature>
<sequence length="374" mass="37127">MVDAPPRTAARPGSAVLPRRVPRPVGRGRRVLVAVLLVEGLAAVAALGVAGPRRAGVVAGVAGVLVVLAGLVSLRWRRAATGQHEQFAAGPDGAATDRDDAHRLPWGLAVSDVVSRTSGPIGVLADAQGIAATLEVDVGADPSASLRLPLGRVAALAAADPAALCSVQVRLTSGTPGGAAGRTGSPAAAIWRDLGAGAVVRTAHVVLRLEPLRAPAVVAAHGGGAAGAEAALAAAVDRVSAALRADGLRNRPLDGDALTTLVRQMAVPAGRAGHVDVDPDEAAEVAGLFATATCTWAVLSVAVDVQDPRGWTVRGAGWLSGHDEAATAAAVAELAGHRAVRELPAAGTAAAVALTLPLGGGPLDLLPLLTTVQP</sequence>
<dbReference type="RefSeq" id="WP_152727697.1">
    <property type="nucleotide sequence ID" value="NZ_JAABOZ010000001.1"/>
</dbReference>
<evidence type="ECO:0000256" key="1">
    <source>
        <dbReference type="SAM" id="MobiDB-lite"/>
    </source>
</evidence>
<feature type="region of interest" description="Disordered" evidence="1">
    <location>
        <begin position="1"/>
        <end position="21"/>
    </location>
</feature>
<gene>
    <name evidence="4" type="ORF">G1H19_09480</name>
</gene>
<evidence type="ECO:0000313" key="5">
    <source>
        <dbReference type="Proteomes" id="UP000470470"/>
    </source>
</evidence>
<keyword evidence="2" id="KW-1133">Transmembrane helix</keyword>
<proteinExistence type="predicted"/>
<keyword evidence="2" id="KW-0472">Membrane</keyword>
<keyword evidence="5" id="KW-1185">Reference proteome</keyword>
<dbReference type="Pfam" id="PF11203">
    <property type="entry name" value="EccE"/>
    <property type="match status" value="1"/>
</dbReference>
<name>A0A7K3WEW7_9ACTN</name>
<feature type="transmembrane region" description="Helical" evidence="2">
    <location>
        <begin position="31"/>
        <end position="50"/>
    </location>
</feature>
<accession>A0A7K3WEW7</accession>
<comment type="caution">
    <text evidence="4">The sequence shown here is derived from an EMBL/GenBank/DDBJ whole genome shotgun (WGS) entry which is preliminary data.</text>
</comment>
<evidence type="ECO:0000259" key="3">
    <source>
        <dbReference type="Pfam" id="PF11203"/>
    </source>
</evidence>
<dbReference type="InterPro" id="IPR050051">
    <property type="entry name" value="EccE_dom"/>
</dbReference>
<evidence type="ECO:0000256" key="2">
    <source>
        <dbReference type="SAM" id="Phobius"/>
    </source>
</evidence>
<keyword evidence="2" id="KW-0812">Transmembrane</keyword>